<protein>
    <recommendedName>
        <fullName evidence="5">Pentatricopeptide repeat-containing protein</fullName>
    </recommendedName>
</protein>
<keyword evidence="4" id="KW-1185">Reference proteome</keyword>
<proteinExistence type="predicted"/>
<name>A0AAN7KIE5_TRANT</name>
<dbReference type="InterPro" id="IPR046848">
    <property type="entry name" value="E_motif"/>
</dbReference>
<dbReference type="InterPro" id="IPR046960">
    <property type="entry name" value="PPR_At4g14850-like_plant"/>
</dbReference>
<dbReference type="EMBL" id="JAXQNO010000023">
    <property type="protein sequence ID" value="KAK4765263.1"/>
    <property type="molecule type" value="Genomic_DNA"/>
</dbReference>
<evidence type="ECO:0008006" key="5">
    <source>
        <dbReference type="Google" id="ProtNLM"/>
    </source>
</evidence>
<organism evidence="3 4">
    <name type="scientific">Trapa natans</name>
    <name type="common">Water chestnut</name>
    <dbReference type="NCBI Taxonomy" id="22666"/>
    <lineage>
        <taxon>Eukaryota</taxon>
        <taxon>Viridiplantae</taxon>
        <taxon>Streptophyta</taxon>
        <taxon>Embryophyta</taxon>
        <taxon>Tracheophyta</taxon>
        <taxon>Spermatophyta</taxon>
        <taxon>Magnoliopsida</taxon>
        <taxon>eudicotyledons</taxon>
        <taxon>Gunneridae</taxon>
        <taxon>Pentapetalae</taxon>
        <taxon>rosids</taxon>
        <taxon>malvids</taxon>
        <taxon>Myrtales</taxon>
        <taxon>Lythraceae</taxon>
        <taxon>Trapa</taxon>
    </lineage>
</organism>
<evidence type="ECO:0000313" key="3">
    <source>
        <dbReference type="EMBL" id="KAK4765263.1"/>
    </source>
</evidence>
<dbReference type="Gene3D" id="1.25.40.10">
    <property type="entry name" value="Tetratricopeptide repeat domain"/>
    <property type="match status" value="3"/>
</dbReference>
<feature type="repeat" description="PPR" evidence="2">
    <location>
        <begin position="318"/>
        <end position="352"/>
    </location>
</feature>
<dbReference type="Pfam" id="PF13041">
    <property type="entry name" value="PPR_2"/>
    <property type="match status" value="2"/>
</dbReference>
<dbReference type="FunFam" id="1.25.40.10:FF:000348">
    <property type="entry name" value="Pentatricopeptide repeat-containing protein chloroplastic"/>
    <property type="match status" value="1"/>
</dbReference>
<feature type="repeat" description="PPR" evidence="2">
    <location>
        <begin position="181"/>
        <end position="211"/>
    </location>
</feature>
<sequence>MLNAFHLCKSPTSLTIQTLITLLERCKSMSDLKQIHSILITLGLTDEDPLPSRIVSFSSLSDAGDVDYSHRFLLSLQRPTTFCWNTTIRGYSKSRTPGKSLRVFVQMLRAGAQPDHLTFPFLAKAAARMSEPGGGATVHCHVARLGLEADRFIANSLVHMYATCGDISSARKVFDGIPDKNLVSWNSMLDGYAKCGDMTSARTLFETTTDRDVVSWSSLIDGYVKAGEYSEAMALFERMQNARWPQPNDVTMVSVLSACTHLGSVEKGRLLHSHLSENGMPMTLTLRTSLIDMYAKCGAIEEAMTVFREAQLDRNRTDVLLWNAMIGGLASHGLVHESLEIFAEMQRIRIAPDEITYLCLLSACAHGGLVQEAFHFLESLKGLGMDPKSEHYACVIDALSRSGRIEEAWRFMTRIPMEPTGSMLGALLSGCLSHGRLDVAETVGKRLIEMEPDHDGRYVGLSNAYAVVKRWEEAKGMREEMERRGLKKSPGFSSVESGGWIHRFIAHDKTHRSSEEIYRMLDLILSQVRPRQEVADGEDEECCLYDIAAG</sequence>
<dbReference type="Pfam" id="PF20431">
    <property type="entry name" value="E_motif"/>
    <property type="match status" value="1"/>
</dbReference>
<evidence type="ECO:0000256" key="1">
    <source>
        <dbReference type="ARBA" id="ARBA00022737"/>
    </source>
</evidence>
<dbReference type="AlphaFoldDB" id="A0AAN7KIE5"/>
<dbReference type="PROSITE" id="PS51375">
    <property type="entry name" value="PPR"/>
    <property type="match status" value="5"/>
</dbReference>
<accession>A0AAN7KIE5</accession>
<reference evidence="3 4" key="1">
    <citation type="journal article" date="2023" name="Hortic Res">
        <title>Pangenome of water caltrop reveals structural variations and asymmetric subgenome divergence after allopolyploidization.</title>
        <authorList>
            <person name="Zhang X."/>
            <person name="Chen Y."/>
            <person name="Wang L."/>
            <person name="Yuan Y."/>
            <person name="Fang M."/>
            <person name="Shi L."/>
            <person name="Lu R."/>
            <person name="Comes H.P."/>
            <person name="Ma Y."/>
            <person name="Chen Y."/>
            <person name="Huang G."/>
            <person name="Zhou Y."/>
            <person name="Zheng Z."/>
            <person name="Qiu Y."/>
        </authorList>
    </citation>
    <scope>NUCLEOTIDE SEQUENCE [LARGE SCALE GENOMIC DNA]</scope>
    <source>
        <strain evidence="3">F231</strain>
    </source>
</reference>
<dbReference type="FunFam" id="1.25.40.10:FF:000184">
    <property type="entry name" value="Pentatricopeptide repeat-containing protein, chloroplastic"/>
    <property type="match status" value="1"/>
</dbReference>
<dbReference type="InterPro" id="IPR011990">
    <property type="entry name" value="TPR-like_helical_dom_sf"/>
</dbReference>
<dbReference type="GO" id="GO:0009451">
    <property type="term" value="P:RNA modification"/>
    <property type="evidence" value="ECO:0007669"/>
    <property type="project" value="InterPro"/>
</dbReference>
<dbReference type="GO" id="GO:0003723">
    <property type="term" value="F:RNA binding"/>
    <property type="evidence" value="ECO:0007669"/>
    <property type="project" value="InterPro"/>
</dbReference>
<dbReference type="PANTHER" id="PTHR47926">
    <property type="entry name" value="PENTATRICOPEPTIDE REPEAT-CONTAINING PROTEIN"/>
    <property type="match status" value="1"/>
</dbReference>
<feature type="repeat" description="PPR" evidence="2">
    <location>
        <begin position="212"/>
        <end position="246"/>
    </location>
</feature>
<keyword evidence="1" id="KW-0677">Repeat</keyword>
<evidence type="ECO:0000313" key="4">
    <source>
        <dbReference type="Proteomes" id="UP001346149"/>
    </source>
</evidence>
<comment type="caution">
    <text evidence="3">The sequence shown here is derived from an EMBL/GenBank/DDBJ whole genome shotgun (WGS) entry which is preliminary data.</text>
</comment>
<gene>
    <name evidence="3" type="ORF">SAY86_026353</name>
</gene>
<evidence type="ECO:0000256" key="2">
    <source>
        <dbReference type="PROSITE-ProRule" id="PRU00708"/>
    </source>
</evidence>
<dbReference type="NCBIfam" id="TIGR00756">
    <property type="entry name" value="PPR"/>
    <property type="match status" value="3"/>
</dbReference>
<dbReference type="PANTHER" id="PTHR47926:SF483">
    <property type="entry name" value="TETRATRICOPEPTIDE-LIKE HELICAL DOMAIN SUPERFAMILY"/>
    <property type="match status" value="1"/>
</dbReference>
<dbReference type="InterPro" id="IPR002885">
    <property type="entry name" value="PPR_rpt"/>
</dbReference>
<dbReference type="Proteomes" id="UP001346149">
    <property type="component" value="Unassembled WGS sequence"/>
</dbReference>
<dbReference type="Pfam" id="PF01535">
    <property type="entry name" value="PPR"/>
    <property type="match status" value="5"/>
</dbReference>
<feature type="repeat" description="PPR" evidence="2">
    <location>
        <begin position="353"/>
        <end position="387"/>
    </location>
</feature>
<feature type="repeat" description="PPR" evidence="2">
    <location>
        <begin position="80"/>
        <end position="114"/>
    </location>
</feature>
<dbReference type="SUPFAM" id="SSF48452">
    <property type="entry name" value="TPR-like"/>
    <property type="match status" value="1"/>
</dbReference>